<protein>
    <submittedName>
        <fullName evidence="6">LysR family transcriptional regulator, glycine cleavage system transcriptional activator</fullName>
    </submittedName>
</protein>
<proteinExistence type="inferred from homology"/>
<gene>
    <name evidence="6" type="ORF">SAMN05428998_10680</name>
</gene>
<keyword evidence="2" id="KW-0805">Transcription regulation</keyword>
<evidence type="ECO:0000313" key="7">
    <source>
        <dbReference type="Proteomes" id="UP000192917"/>
    </source>
</evidence>
<dbReference type="EMBL" id="FWZX01000006">
    <property type="protein sequence ID" value="SMF17115.1"/>
    <property type="molecule type" value="Genomic_DNA"/>
</dbReference>
<dbReference type="Pfam" id="PF03466">
    <property type="entry name" value="LysR_substrate"/>
    <property type="match status" value="1"/>
</dbReference>
<reference evidence="6 7" key="1">
    <citation type="submission" date="2017-04" db="EMBL/GenBank/DDBJ databases">
        <authorList>
            <person name="Afonso C.L."/>
            <person name="Miller P.J."/>
            <person name="Scott M.A."/>
            <person name="Spackman E."/>
            <person name="Goraichik I."/>
            <person name="Dimitrov K.M."/>
            <person name="Suarez D.L."/>
            <person name="Swayne D.E."/>
        </authorList>
    </citation>
    <scope>NUCLEOTIDE SEQUENCE [LARGE SCALE GENOMIC DNA]</scope>
    <source>
        <strain evidence="6 7">USBA 355</strain>
    </source>
</reference>
<dbReference type="SUPFAM" id="SSF46785">
    <property type="entry name" value="Winged helix' DNA-binding domain"/>
    <property type="match status" value="1"/>
</dbReference>
<evidence type="ECO:0000313" key="6">
    <source>
        <dbReference type="EMBL" id="SMF17115.1"/>
    </source>
</evidence>
<dbReference type="GO" id="GO:0003700">
    <property type="term" value="F:DNA-binding transcription factor activity"/>
    <property type="evidence" value="ECO:0007669"/>
    <property type="project" value="InterPro"/>
</dbReference>
<dbReference type="PANTHER" id="PTHR30537">
    <property type="entry name" value="HTH-TYPE TRANSCRIPTIONAL REGULATOR"/>
    <property type="match status" value="1"/>
</dbReference>
<keyword evidence="7" id="KW-1185">Reference proteome</keyword>
<keyword evidence="3" id="KW-0238">DNA-binding</keyword>
<dbReference type="NCBIfam" id="NF008352">
    <property type="entry name" value="PRK11139.1"/>
    <property type="match status" value="1"/>
</dbReference>
<dbReference type="PANTHER" id="PTHR30537:SF74">
    <property type="entry name" value="HTH-TYPE TRANSCRIPTIONAL REGULATOR TRPI"/>
    <property type="match status" value="1"/>
</dbReference>
<dbReference type="InterPro" id="IPR000847">
    <property type="entry name" value="LysR_HTH_N"/>
</dbReference>
<dbReference type="GO" id="GO:0043565">
    <property type="term" value="F:sequence-specific DNA binding"/>
    <property type="evidence" value="ECO:0007669"/>
    <property type="project" value="TreeGrafter"/>
</dbReference>
<dbReference type="CDD" id="cd08432">
    <property type="entry name" value="PBP2_GcdR_TrpI_HvrB_AmpR_like"/>
    <property type="match status" value="1"/>
</dbReference>
<feature type="domain" description="HTH lysR-type" evidence="5">
    <location>
        <begin position="5"/>
        <end position="62"/>
    </location>
</feature>
<dbReference type="RefSeq" id="WP_085122702.1">
    <property type="nucleotide sequence ID" value="NZ_FWZX01000006.1"/>
</dbReference>
<dbReference type="InterPro" id="IPR058163">
    <property type="entry name" value="LysR-type_TF_proteobact-type"/>
</dbReference>
<sequence length="307" mass="33710">MRRLPPLNALRAFEAGARHLSFTKAAAELNVTQTAISHQVRQLEELLQVRLFRRLTRKVELTAAGRLLLPGLSEGFDRLAEAVALVERRPDERVLTVSVTPSFGSKWLVGRLPRFWRGHADIELRLHHTMELVEFGRDEVDMAVRYGSGQWPGLAADYLLSVDLLPVCSPALLERGPRLEEPADLAGHTLLHEDDYEDWSQWLTIAGAEGVEARRGPVVDDGWVLLQLAVNGEGVALGSFALVADDLAAGRLVSPFDLTLSTGAAYHVVYPQGALNDPKVRAFRDWLLQEAGRDAAAPNQPGSPAAK</sequence>
<dbReference type="AlphaFoldDB" id="A0A1Y6BTA7"/>
<comment type="similarity">
    <text evidence="1">Belongs to the LysR transcriptional regulatory family.</text>
</comment>
<dbReference type="Pfam" id="PF00126">
    <property type="entry name" value="HTH_1"/>
    <property type="match status" value="1"/>
</dbReference>
<evidence type="ECO:0000259" key="5">
    <source>
        <dbReference type="PROSITE" id="PS50931"/>
    </source>
</evidence>
<evidence type="ECO:0000256" key="3">
    <source>
        <dbReference type="ARBA" id="ARBA00023125"/>
    </source>
</evidence>
<keyword evidence="4" id="KW-0804">Transcription</keyword>
<accession>A0A1Y6BTA7</accession>
<organism evidence="6 7">
    <name type="scientific">Tistlia consotensis USBA 355</name>
    <dbReference type="NCBI Taxonomy" id="560819"/>
    <lineage>
        <taxon>Bacteria</taxon>
        <taxon>Pseudomonadati</taxon>
        <taxon>Pseudomonadota</taxon>
        <taxon>Alphaproteobacteria</taxon>
        <taxon>Rhodospirillales</taxon>
        <taxon>Rhodovibrionaceae</taxon>
        <taxon>Tistlia</taxon>
    </lineage>
</organism>
<dbReference type="InterPro" id="IPR005119">
    <property type="entry name" value="LysR_subst-bd"/>
</dbReference>
<evidence type="ECO:0000256" key="1">
    <source>
        <dbReference type="ARBA" id="ARBA00009437"/>
    </source>
</evidence>
<dbReference type="GO" id="GO:0006351">
    <property type="term" value="P:DNA-templated transcription"/>
    <property type="evidence" value="ECO:0007669"/>
    <property type="project" value="TreeGrafter"/>
</dbReference>
<dbReference type="PROSITE" id="PS50931">
    <property type="entry name" value="HTH_LYSR"/>
    <property type="match status" value="1"/>
</dbReference>
<dbReference type="FunFam" id="1.10.10.10:FF:000038">
    <property type="entry name" value="Glycine cleavage system transcriptional activator"/>
    <property type="match status" value="1"/>
</dbReference>
<dbReference type="SUPFAM" id="SSF53850">
    <property type="entry name" value="Periplasmic binding protein-like II"/>
    <property type="match status" value="1"/>
</dbReference>
<dbReference type="PRINTS" id="PR00039">
    <property type="entry name" value="HTHLYSR"/>
</dbReference>
<dbReference type="Proteomes" id="UP000192917">
    <property type="component" value="Unassembled WGS sequence"/>
</dbReference>
<evidence type="ECO:0000256" key="2">
    <source>
        <dbReference type="ARBA" id="ARBA00023015"/>
    </source>
</evidence>
<dbReference type="Gene3D" id="3.40.190.10">
    <property type="entry name" value="Periplasmic binding protein-like II"/>
    <property type="match status" value="2"/>
</dbReference>
<dbReference type="STRING" id="560819.SAMN05428998_10680"/>
<dbReference type="FunFam" id="3.40.190.10:FF:000017">
    <property type="entry name" value="Glycine cleavage system transcriptional activator"/>
    <property type="match status" value="1"/>
</dbReference>
<dbReference type="InterPro" id="IPR036388">
    <property type="entry name" value="WH-like_DNA-bd_sf"/>
</dbReference>
<dbReference type="InterPro" id="IPR036390">
    <property type="entry name" value="WH_DNA-bd_sf"/>
</dbReference>
<evidence type="ECO:0000256" key="4">
    <source>
        <dbReference type="ARBA" id="ARBA00023163"/>
    </source>
</evidence>
<name>A0A1Y6BTA7_9PROT</name>
<dbReference type="Gene3D" id="1.10.10.10">
    <property type="entry name" value="Winged helix-like DNA-binding domain superfamily/Winged helix DNA-binding domain"/>
    <property type="match status" value="1"/>
</dbReference>